<protein>
    <submittedName>
        <fullName evidence="2">Uncharacterized protein</fullName>
    </submittedName>
</protein>
<feature type="transmembrane region" description="Helical" evidence="1">
    <location>
        <begin position="19"/>
        <end position="36"/>
    </location>
</feature>
<dbReference type="PANTHER" id="PTHR35137:SF4">
    <property type="entry name" value="CHROMOPHORE LYASE CRL, CHLOROPLASTIC"/>
    <property type="match status" value="1"/>
</dbReference>
<evidence type="ECO:0000313" key="3">
    <source>
        <dbReference type="Proteomes" id="UP000712600"/>
    </source>
</evidence>
<dbReference type="InterPro" id="IPR010404">
    <property type="entry name" value="CpcT/CpeT"/>
</dbReference>
<accession>A0A8S9SF13</accession>
<name>A0A8S9SF13_BRACR</name>
<dbReference type="Proteomes" id="UP000712600">
    <property type="component" value="Unassembled WGS sequence"/>
</dbReference>
<organism evidence="2 3">
    <name type="scientific">Brassica cretica</name>
    <name type="common">Mustard</name>
    <dbReference type="NCBI Taxonomy" id="69181"/>
    <lineage>
        <taxon>Eukaryota</taxon>
        <taxon>Viridiplantae</taxon>
        <taxon>Streptophyta</taxon>
        <taxon>Embryophyta</taxon>
        <taxon>Tracheophyta</taxon>
        <taxon>Spermatophyta</taxon>
        <taxon>Magnoliopsida</taxon>
        <taxon>eudicotyledons</taxon>
        <taxon>Gunneridae</taxon>
        <taxon>Pentapetalae</taxon>
        <taxon>rosids</taxon>
        <taxon>malvids</taxon>
        <taxon>Brassicales</taxon>
        <taxon>Brassicaceae</taxon>
        <taxon>Brassiceae</taxon>
        <taxon>Brassica</taxon>
    </lineage>
</organism>
<keyword evidence="1" id="KW-0472">Membrane</keyword>
<proteinExistence type="predicted"/>
<dbReference type="PANTHER" id="PTHR35137">
    <property type="entry name" value="CHROMOPHORE LYASE CRL, CHLOROPLASTIC"/>
    <property type="match status" value="1"/>
</dbReference>
<reference evidence="2" key="1">
    <citation type="submission" date="2019-12" db="EMBL/GenBank/DDBJ databases">
        <title>Genome sequencing and annotation of Brassica cretica.</title>
        <authorList>
            <person name="Studholme D.J."/>
            <person name="Sarris P."/>
        </authorList>
    </citation>
    <scope>NUCLEOTIDE SEQUENCE</scope>
    <source>
        <strain evidence="2">PFS-109/04</strain>
        <tissue evidence="2">Leaf</tissue>
    </source>
</reference>
<evidence type="ECO:0000313" key="2">
    <source>
        <dbReference type="EMBL" id="KAF3599369.1"/>
    </source>
</evidence>
<dbReference type="EMBL" id="QGKX02000004">
    <property type="protein sequence ID" value="KAF3599369.1"/>
    <property type="molecule type" value="Genomic_DNA"/>
</dbReference>
<dbReference type="AlphaFoldDB" id="A0A8S9SF13"/>
<dbReference type="GO" id="GO:0016829">
    <property type="term" value="F:lyase activity"/>
    <property type="evidence" value="ECO:0007669"/>
    <property type="project" value="InterPro"/>
</dbReference>
<keyword evidence="1" id="KW-0812">Transmembrane</keyword>
<sequence>MGTGSGSDPESSSSGWSRAPGLVVKTLVLIGGAVLLKRLTKSTTRWDHSHVVSRSLSGEKFSKEQASRDPDNYFNISLFHTLKKTFIWYILGALKLREVADKEAIERDEAQYTVVDVDTASS</sequence>
<evidence type="ECO:0000256" key="1">
    <source>
        <dbReference type="SAM" id="Phobius"/>
    </source>
</evidence>
<comment type="caution">
    <text evidence="2">The sequence shown here is derived from an EMBL/GenBank/DDBJ whole genome shotgun (WGS) entry which is preliminary data.</text>
</comment>
<keyword evidence="1" id="KW-1133">Transmembrane helix</keyword>
<gene>
    <name evidence="2" type="ORF">F2Q69_00033964</name>
</gene>